<evidence type="ECO:0000313" key="3">
    <source>
        <dbReference type="EMBL" id="MBC8563015.1"/>
    </source>
</evidence>
<dbReference type="PANTHER" id="PTHR43015:SF1">
    <property type="entry name" value="D-RIBITOL-5-PHOSPHATE CYTIDYLYLTRANSFERASE"/>
    <property type="match status" value="1"/>
</dbReference>
<dbReference type="CDD" id="cd02516">
    <property type="entry name" value="CDP-ME_synthetase"/>
    <property type="match status" value="1"/>
</dbReference>
<organism evidence="3 4">
    <name type="scientific">Jutongia huaianensis</name>
    <dbReference type="NCBI Taxonomy" id="2763668"/>
    <lineage>
        <taxon>Bacteria</taxon>
        <taxon>Bacillati</taxon>
        <taxon>Bacillota</taxon>
        <taxon>Clostridia</taxon>
        <taxon>Lachnospirales</taxon>
        <taxon>Lachnospiraceae</taxon>
        <taxon>Jutongia</taxon>
    </lineage>
</organism>
<sequence length="230" mass="26048">MVLAGGNGTRVGADCPKQFVKVLGKPVLVYTIEIFQNHPEVDVVEVVCHKDWIDSLQEMIRKYHLTKVKWVVAGGENFQKSVLNGLERLKKEINLEDYVLIHYGASPFTSDKIVTDVIRVTKEKGSAVTSTPCYQLMGSNDIDGTSRSWVDRDQYIQIASPYGFQFSYLCDIYERAEQKGLIETTDPHTTSLMYALGDTVYQAYGDQTNIKITTKEDLKLFEGYTLLKQK</sequence>
<dbReference type="Proteomes" id="UP000606193">
    <property type="component" value="Unassembled WGS sequence"/>
</dbReference>
<dbReference type="InterPro" id="IPR034683">
    <property type="entry name" value="IspD/TarI"/>
</dbReference>
<dbReference type="Gene3D" id="3.90.550.10">
    <property type="entry name" value="Spore Coat Polysaccharide Biosynthesis Protein SpsA, Chain A"/>
    <property type="match status" value="1"/>
</dbReference>
<dbReference type="Pfam" id="PF01128">
    <property type="entry name" value="IspD"/>
    <property type="match status" value="1"/>
</dbReference>
<protein>
    <submittedName>
        <fullName evidence="3">2-C-methyl-D-erythritol 4-phosphate cytidylyltransferase</fullName>
    </submittedName>
</protein>
<keyword evidence="2 3" id="KW-0548">Nucleotidyltransferase</keyword>
<name>A0ABR7N3S9_9FIRM</name>
<dbReference type="EMBL" id="JACRSX010000014">
    <property type="protein sequence ID" value="MBC8563015.1"/>
    <property type="molecule type" value="Genomic_DNA"/>
</dbReference>
<dbReference type="InterPro" id="IPR029044">
    <property type="entry name" value="Nucleotide-diphossugar_trans"/>
</dbReference>
<dbReference type="GO" id="GO:0016779">
    <property type="term" value="F:nucleotidyltransferase activity"/>
    <property type="evidence" value="ECO:0007669"/>
    <property type="project" value="UniProtKB-KW"/>
</dbReference>
<comment type="caution">
    <text evidence="3">The sequence shown here is derived from an EMBL/GenBank/DDBJ whole genome shotgun (WGS) entry which is preliminary data.</text>
</comment>
<proteinExistence type="predicted"/>
<gene>
    <name evidence="3" type="ORF">H8704_10320</name>
</gene>
<dbReference type="PANTHER" id="PTHR43015">
    <property type="entry name" value="D-RIBITOL-5-PHOSPHATE CYTIDYLYLTRANSFERASE"/>
    <property type="match status" value="1"/>
</dbReference>
<accession>A0ABR7N3S9</accession>
<dbReference type="SUPFAM" id="SSF53448">
    <property type="entry name" value="Nucleotide-diphospho-sugar transferases"/>
    <property type="match status" value="1"/>
</dbReference>
<keyword evidence="4" id="KW-1185">Reference proteome</keyword>
<evidence type="ECO:0000313" key="4">
    <source>
        <dbReference type="Proteomes" id="UP000606193"/>
    </source>
</evidence>
<evidence type="ECO:0000256" key="1">
    <source>
        <dbReference type="ARBA" id="ARBA00022679"/>
    </source>
</evidence>
<evidence type="ECO:0000256" key="2">
    <source>
        <dbReference type="ARBA" id="ARBA00022695"/>
    </source>
</evidence>
<reference evidence="3 4" key="1">
    <citation type="submission" date="2020-08" db="EMBL/GenBank/DDBJ databases">
        <title>Genome public.</title>
        <authorList>
            <person name="Liu C."/>
            <person name="Sun Q."/>
        </authorList>
    </citation>
    <scope>NUCLEOTIDE SEQUENCE [LARGE SCALE GENOMIC DNA]</scope>
    <source>
        <strain evidence="3 4">NSJ-37</strain>
    </source>
</reference>
<keyword evidence="1" id="KW-0808">Transferase</keyword>